<dbReference type="STRING" id="5627.A0A1C7M9K3"/>
<feature type="region of interest" description="Disordered" evidence="1">
    <location>
        <begin position="296"/>
        <end position="372"/>
    </location>
</feature>
<feature type="compositionally biased region" description="Low complexity" evidence="1">
    <location>
        <begin position="34"/>
        <end position="43"/>
    </location>
</feature>
<dbReference type="OrthoDB" id="2591449at2759"/>
<sequence length="483" mass="51820">MNPSRSMSSRLTIVRVPPSIENEEPSRRHRRHGSNASTTSNTSGKGETGRLSFAFTSFSSPSGAPSGRPASPSTSPRLRPQSPGTYRYSGSLPTRNKLSPEQLVDLARNSCNPRPGSSTASTPVTPTVQPLAPASFTPLPDSIFLPFINRPEEVSALISSQPTAKLFALLQQTFPPDARASMTAGSAKFDADADPKKWAYTDLEYWLKMVDRDAADDVIWVHKTRACVLFHSELIWERIKGALGVPPELDVDDGHLPLSSEPAVSYSDLYESAVIDSPVSPVFTIDEPSDEISIEPVFANSAPPPSSAADTSIGSSLHDLREEDEEAEEHVELGEPEIHGLRISTSPSVPAAMGGRPGESPSLPGASPTMEARHAFGHDDRDLPYDVSHERGPGHPLFPSNFSQLALAPTLRANKRAQSVSYPPPPAYGSPMAIREGVHRTGSMNVAGGRAGRVGRPEWARSWDPAKHEYAVTTSTGSVGGQD</sequence>
<name>A0A1C7M9K3_GRIFR</name>
<feature type="compositionally biased region" description="Low complexity" evidence="1">
    <location>
        <begin position="115"/>
        <end position="130"/>
    </location>
</feature>
<comment type="caution">
    <text evidence="2">The sequence shown here is derived from an EMBL/GenBank/DDBJ whole genome shotgun (WGS) entry which is preliminary data.</text>
</comment>
<organism evidence="2 3">
    <name type="scientific">Grifola frondosa</name>
    <name type="common">Maitake</name>
    <name type="synonym">Polyporus frondosus</name>
    <dbReference type="NCBI Taxonomy" id="5627"/>
    <lineage>
        <taxon>Eukaryota</taxon>
        <taxon>Fungi</taxon>
        <taxon>Dikarya</taxon>
        <taxon>Basidiomycota</taxon>
        <taxon>Agaricomycotina</taxon>
        <taxon>Agaricomycetes</taxon>
        <taxon>Polyporales</taxon>
        <taxon>Grifolaceae</taxon>
        <taxon>Grifola</taxon>
    </lineage>
</organism>
<accession>A0A1C7M9K3</accession>
<dbReference type="OMA" id="EWARSWD"/>
<evidence type="ECO:0000313" key="2">
    <source>
        <dbReference type="EMBL" id="OBZ73538.1"/>
    </source>
</evidence>
<evidence type="ECO:0000256" key="1">
    <source>
        <dbReference type="SAM" id="MobiDB-lite"/>
    </source>
</evidence>
<dbReference type="EMBL" id="LUGG01000006">
    <property type="protein sequence ID" value="OBZ73538.1"/>
    <property type="molecule type" value="Genomic_DNA"/>
</dbReference>
<feature type="compositionally biased region" description="Low complexity" evidence="1">
    <location>
        <begin position="52"/>
        <end position="77"/>
    </location>
</feature>
<evidence type="ECO:0000313" key="3">
    <source>
        <dbReference type="Proteomes" id="UP000092993"/>
    </source>
</evidence>
<gene>
    <name evidence="2" type="ORF">A0H81_05881</name>
</gene>
<feature type="region of interest" description="Disordered" evidence="1">
    <location>
        <begin position="1"/>
        <end position="132"/>
    </location>
</feature>
<reference evidence="2 3" key="1">
    <citation type="submission" date="2016-03" db="EMBL/GenBank/DDBJ databases">
        <title>Whole genome sequencing of Grifola frondosa 9006-11.</title>
        <authorList>
            <person name="Min B."/>
            <person name="Park H."/>
            <person name="Kim J.-G."/>
            <person name="Cho H."/>
            <person name="Oh Y.-L."/>
            <person name="Kong W.-S."/>
            <person name="Choi I.-G."/>
        </authorList>
    </citation>
    <scope>NUCLEOTIDE SEQUENCE [LARGE SCALE GENOMIC DNA]</scope>
    <source>
        <strain evidence="2 3">9006-11</strain>
    </source>
</reference>
<feature type="compositionally biased region" description="Basic and acidic residues" evidence="1">
    <location>
        <begin position="330"/>
        <end position="340"/>
    </location>
</feature>
<protein>
    <submittedName>
        <fullName evidence="2">Uncharacterized protein</fullName>
    </submittedName>
</protein>
<keyword evidence="3" id="KW-1185">Reference proteome</keyword>
<feature type="compositionally biased region" description="Polar residues" evidence="1">
    <location>
        <begin position="1"/>
        <end position="11"/>
    </location>
</feature>
<proteinExistence type="predicted"/>
<dbReference type="AlphaFoldDB" id="A0A1C7M9K3"/>
<dbReference type="Proteomes" id="UP000092993">
    <property type="component" value="Unassembled WGS sequence"/>
</dbReference>